<reference evidence="1 2" key="1">
    <citation type="journal article" date="2010" name="J. Bacteriol.">
        <title>Complete genome sequence of the diesel-degrading Acinetobacter sp. strain DR1.</title>
        <authorList>
            <person name="Jung J."/>
            <person name="Baek J.H."/>
            <person name="Park W."/>
        </authorList>
    </citation>
    <scope>NUCLEOTIDE SEQUENCE [LARGE SCALE GENOMIC DNA]</scope>
    <source>
        <strain evidence="2">JCM 16667 / KCTC 23045 / DR1</strain>
    </source>
</reference>
<dbReference type="KEGG" id="acd:AOLE_09365"/>
<dbReference type="EMBL" id="CP002080">
    <property type="protein sequence ID" value="ADI90762.1"/>
    <property type="molecule type" value="Genomic_DNA"/>
</dbReference>
<dbReference type="RefSeq" id="WP_013197845.1">
    <property type="nucleotide sequence ID" value="NC_014259.1"/>
</dbReference>
<organism evidence="1 2">
    <name type="scientific">Acinetobacter oleivorans (strain JCM 16667 / KCTC 23045 / DR1)</name>
    <dbReference type="NCBI Taxonomy" id="436717"/>
    <lineage>
        <taxon>Bacteria</taxon>
        <taxon>Pseudomonadati</taxon>
        <taxon>Pseudomonadota</taxon>
        <taxon>Gammaproteobacteria</taxon>
        <taxon>Moraxellales</taxon>
        <taxon>Moraxellaceae</taxon>
        <taxon>Acinetobacter</taxon>
    </lineage>
</organism>
<dbReference type="AlphaFoldDB" id="A0AAN0P8J0"/>
<gene>
    <name evidence="1" type="ordered locus">AOLE_09365</name>
</gene>
<name>A0AAN0P8J0_ACISD</name>
<evidence type="ECO:0000313" key="1">
    <source>
        <dbReference type="EMBL" id="ADI90762.1"/>
    </source>
</evidence>
<proteinExistence type="predicted"/>
<dbReference type="Proteomes" id="UP000000392">
    <property type="component" value="Chromosome"/>
</dbReference>
<protein>
    <submittedName>
        <fullName evidence="1">Uncharacterized protein</fullName>
    </submittedName>
</protein>
<sequence length="162" mass="18654">MKKIVFTFILSVMFSTSTFCQIIWQKAEKGMTVAQVKKNFPKAQSVQPTDGTTLGDGALRLLELSDYDINNFKFDAFFYFKDAKLIQVTLKAKDSENQALVYKKMVETFRMKYGEETSTNNMSIGQEKLWMTKDRTQITVSLMGGDMNIYYSARIENELNKI</sequence>
<evidence type="ECO:0000313" key="2">
    <source>
        <dbReference type="Proteomes" id="UP000000392"/>
    </source>
</evidence>
<accession>A0AAN0P8J0</accession>
<dbReference type="GeneID" id="9382295"/>